<dbReference type="EMBL" id="QXFU01000654">
    <property type="protein sequence ID" value="KAE9025725.1"/>
    <property type="molecule type" value="Genomic_DNA"/>
</dbReference>
<name>A0A6A3M7N7_9STRA</name>
<sequence>MEQFQEKMGGGASALNVACVACVEFSVKMEKLRSLQGQVAQEDGAVPGEDGGGGASALNVACVACVEFSVKMEKLSSRQGQVARVGGAVLGQVGGRQWPERCVRRVRGVLREDGEAELAAPS</sequence>
<reference evidence="1 2" key="1">
    <citation type="submission" date="2018-09" db="EMBL/GenBank/DDBJ databases">
        <title>Genomic investigation of the strawberry pathogen Phytophthora fragariae indicates pathogenicity is determined by transcriptional variation in three key races.</title>
        <authorList>
            <person name="Adams T.M."/>
            <person name="Armitage A.D."/>
            <person name="Sobczyk M.K."/>
            <person name="Bates H.J."/>
            <person name="Dunwell J.M."/>
            <person name="Nellist C.F."/>
            <person name="Harrison R.J."/>
        </authorList>
    </citation>
    <scope>NUCLEOTIDE SEQUENCE [LARGE SCALE GENOMIC DNA]</scope>
    <source>
        <strain evidence="1 2">SCRP324</strain>
    </source>
</reference>
<dbReference type="Proteomes" id="UP000435112">
    <property type="component" value="Unassembled WGS sequence"/>
</dbReference>
<evidence type="ECO:0000313" key="1">
    <source>
        <dbReference type="EMBL" id="KAE9025725.1"/>
    </source>
</evidence>
<organism evidence="1 2">
    <name type="scientific">Phytophthora rubi</name>
    <dbReference type="NCBI Taxonomy" id="129364"/>
    <lineage>
        <taxon>Eukaryota</taxon>
        <taxon>Sar</taxon>
        <taxon>Stramenopiles</taxon>
        <taxon>Oomycota</taxon>
        <taxon>Peronosporomycetes</taxon>
        <taxon>Peronosporales</taxon>
        <taxon>Peronosporaceae</taxon>
        <taxon>Phytophthora</taxon>
    </lineage>
</organism>
<comment type="caution">
    <text evidence="1">The sequence shown here is derived from an EMBL/GenBank/DDBJ whole genome shotgun (WGS) entry which is preliminary data.</text>
</comment>
<evidence type="ECO:0000313" key="2">
    <source>
        <dbReference type="Proteomes" id="UP000435112"/>
    </source>
</evidence>
<dbReference type="AlphaFoldDB" id="A0A6A3M7N7"/>
<gene>
    <name evidence="1" type="ORF">PR002_g11110</name>
</gene>
<protein>
    <submittedName>
        <fullName evidence="1">Uncharacterized protein</fullName>
    </submittedName>
</protein>
<dbReference type="OrthoDB" id="10531846at2759"/>
<accession>A0A6A3M7N7</accession>
<proteinExistence type="predicted"/>